<dbReference type="EMBL" id="GITU01010996">
    <property type="protein sequence ID" value="MBC1179699.1"/>
    <property type="molecule type" value="Transcribed_RNA"/>
</dbReference>
<accession>A0A7G3B5I0</accession>
<sequence length="102" mass="12300">MLHIFKGIIGYNRAWFCPFRLNLSDMKPKIFSFKVLFFKGVAIITDDFKVFLTLYKFSFFAVYNTNKNKKTPSQKKIIQNSRFGILHFKHSLYNYFLYNLYL</sequence>
<evidence type="ECO:0000313" key="1">
    <source>
        <dbReference type="EMBL" id="MBC1179699.1"/>
    </source>
</evidence>
<organism evidence="1">
    <name type="scientific">Lutzomyia longipalpis</name>
    <name type="common">Sand fly</name>
    <dbReference type="NCBI Taxonomy" id="7200"/>
    <lineage>
        <taxon>Eukaryota</taxon>
        <taxon>Metazoa</taxon>
        <taxon>Ecdysozoa</taxon>
        <taxon>Arthropoda</taxon>
        <taxon>Hexapoda</taxon>
        <taxon>Insecta</taxon>
        <taxon>Pterygota</taxon>
        <taxon>Neoptera</taxon>
        <taxon>Endopterygota</taxon>
        <taxon>Diptera</taxon>
        <taxon>Nematocera</taxon>
        <taxon>Psychodoidea</taxon>
        <taxon>Psychodidae</taxon>
        <taxon>Lutzomyia</taxon>
        <taxon>Lutzomyia</taxon>
    </lineage>
</organism>
<proteinExistence type="predicted"/>
<protein>
    <submittedName>
        <fullName evidence="1">Uncharacterized protein</fullName>
    </submittedName>
</protein>
<reference evidence="1" key="1">
    <citation type="journal article" date="2020" name="BMC">
        <title>Leishmania infection induces a limited differential gene expression in the sand fly midgut.</title>
        <authorList>
            <person name="Coutinho-Abreu I.V."/>
            <person name="Serafim T.D."/>
            <person name="Meneses C."/>
            <person name="Kamhawi S."/>
            <person name="Oliveira F."/>
            <person name="Valenzuela J.G."/>
        </authorList>
    </citation>
    <scope>NUCLEOTIDE SEQUENCE</scope>
    <source>
        <strain evidence="1">Jacobina</strain>
        <tissue evidence="1">Midgut</tissue>
    </source>
</reference>
<name>A0A7G3B5I0_LUTLO</name>
<dbReference type="AlphaFoldDB" id="A0A7G3B5I0"/>